<keyword evidence="7" id="KW-0813">Transport</keyword>
<organism evidence="8 9">
    <name type="scientific">Corchorus olitorius</name>
    <dbReference type="NCBI Taxonomy" id="93759"/>
    <lineage>
        <taxon>Eukaryota</taxon>
        <taxon>Viridiplantae</taxon>
        <taxon>Streptophyta</taxon>
        <taxon>Embryophyta</taxon>
        <taxon>Tracheophyta</taxon>
        <taxon>Spermatophyta</taxon>
        <taxon>Magnoliopsida</taxon>
        <taxon>eudicotyledons</taxon>
        <taxon>Gunneridae</taxon>
        <taxon>Pentapetalae</taxon>
        <taxon>rosids</taxon>
        <taxon>malvids</taxon>
        <taxon>Malvales</taxon>
        <taxon>Malvaceae</taxon>
        <taxon>Grewioideae</taxon>
        <taxon>Apeibeae</taxon>
        <taxon>Corchorus</taxon>
    </lineage>
</organism>
<comment type="function">
    <text evidence="1 7">Probably involved in membrane trafficking.</text>
</comment>
<dbReference type="GO" id="GO:0005886">
    <property type="term" value="C:plasma membrane"/>
    <property type="evidence" value="ECO:0007669"/>
    <property type="project" value="UniProtKB-SubCell"/>
</dbReference>
<dbReference type="AlphaFoldDB" id="A0A1R3J3D7"/>
<evidence type="ECO:0000256" key="2">
    <source>
        <dbReference type="ARBA" id="ARBA00010482"/>
    </source>
</evidence>
<dbReference type="OrthoDB" id="242866at2759"/>
<sequence length="167" mass="19000">MRTLASFLIVLIPRWFASFKPLAMVILLVNLPHLPPLQLQILLCYHRYGFSIKTNVPRRLNSLIAAVGNRFMFYRMITMNGLKCYTHLLASIPPVVGIGDSMLQHGELLRSVLMGGNLQYLSSTTGVFLDVKNWPPFFPIIHHDIANEIPDYLHRVQYTAFATFLGT</sequence>
<dbReference type="Proteomes" id="UP000187203">
    <property type="component" value="Unassembled WGS sequence"/>
</dbReference>
<comment type="subcellular location">
    <subcellularLocation>
        <location evidence="7">Cell membrane</location>
        <topology evidence="7">Multi-pass membrane protein</topology>
    </subcellularLocation>
    <subcellularLocation>
        <location evidence="7">Cytoplasmic vesicle</location>
        <location evidence="7">Secretory vesicle membrane</location>
        <topology evidence="7">Multi-pass membrane protein</topology>
    </subcellularLocation>
</comment>
<keyword evidence="9" id="KW-1185">Reference proteome</keyword>
<keyword evidence="6 7" id="KW-0968">Cytoplasmic vesicle</keyword>
<protein>
    <recommendedName>
        <fullName evidence="7">Secretory carrier-associated membrane protein</fullName>
        <shortName evidence="7">Secretory carrier membrane protein</shortName>
    </recommendedName>
</protein>
<evidence type="ECO:0000256" key="4">
    <source>
        <dbReference type="ARBA" id="ARBA00022989"/>
    </source>
</evidence>
<reference evidence="9" key="1">
    <citation type="submission" date="2013-09" db="EMBL/GenBank/DDBJ databases">
        <title>Corchorus olitorius genome sequencing.</title>
        <authorList>
            <person name="Alam M."/>
            <person name="Haque M.S."/>
            <person name="Islam M.S."/>
            <person name="Emdad E.M."/>
            <person name="Islam M.M."/>
            <person name="Ahmed B."/>
            <person name="Halim A."/>
            <person name="Hossen Q.M.M."/>
            <person name="Hossain M.Z."/>
            <person name="Ahmed R."/>
            <person name="Khan M.M."/>
            <person name="Islam R."/>
            <person name="Rashid M.M."/>
            <person name="Khan S.A."/>
            <person name="Rahman M.S."/>
            <person name="Alam M."/>
            <person name="Yahiya A.S."/>
            <person name="Khan M.S."/>
            <person name="Azam M.S."/>
            <person name="Haque T."/>
            <person name="Lashkar M.Z.H."/>
            <person name="Akhand A.I."/>
            <person name="Morshed G."/>
            <person name="Roy S."/>
            <person name="Uddin K.S."/>
            <person name="Rabeya T."/>
            <person name="Hossain A.S."/>
            <person name="Chowdhury A."/>
            <person name="Snigdha A.R."/>
            <person name="Mortoza M.S."/>
            <person name="Matin S.A."/>
            <person name="Hoque S.M.E."/>
            <person name="Islam M.K."/>
            <person name="Roy D.K."/>
            <person name="Haider R."/>
            <person name="Moosa M.M."/>
            <person name="Elias S.M."/>
            <person name="Hasan A.M."/>
            <person name="Jahan S."/>
            <person name="Shafiuddin M."/>
            <person name="Mahmood N."/>
            <person name="Shommy N.S."/>
        </authorList>
    </citation>
    <scope>NUCLEOTIDE SEQUENCE [LARGE SCALE GENOMIC DNA]</scope>
    <source>
        <strain evidence="9">cv. O-4</strain>
    </source>
</reference>
<dbReference type="InterPro" id="IPR007273">
    <property type="entry name" value="SCAMP"/>
</dbReference>
<evidence type="ECO:0000256" key="5">
    <source>
        <dbReference type="ARBA" id="ARBA00023136"/>
    </source>
</evidence>
<evidence type="ECO:0000256" key="3">
    <source>
        <dbReference type="ARBA" id="ARBA00022692"/>
    </source>
</evidence>
<keyword evidence="4" id="KW-1133">Transmembrane helix</keyword>
<comment type="similarity">
    <text evidence="2 7">Belongs to the SCAMP family.</text>
</comment>
<gene>
    <name evidence="8" type="ORF">COLO4_19820</name>
</gene>
<accession>A0A1R3J3D7</accession>
<name>A0A1R3J3D7_9ROSI</name>
<keyword evidence="5" id="KW-0472">Membrane</keyword>
<dbReference type="EMBL" id="AWUE01016842">
    <property type="protein sequence ID" value="OMO89286.1"/>
    <property type="molecule type" value="Genomic_DNA"/>
</dbReference>
<dbReference type="STRING" id="93759.A0A1R3J3D7"/>
<evidence type="ECO:0000256" key="7">
    <source>
        <dbReference type="RuleBase" id="RU363122"/>
    </source>
</evidence>
<dbReference type="Pfam" id="PF04144">
    <property type="entry name" value="SCAMP"/>
    <property type="match status" value="1"/>
</dbReference>
<dbReference type="GO" id="GO:0015031">
    <property type="term" value="P:protein transport"/>
    <property type="evidence" value="ECO:0007669"/>
    <property type="project" value="InterPro"/>
</dbReference>
<evidence type="ECO:0000256" key="1">
    <source>
        <dbReference type="ARBA" id="ARBA00004003"/>
    </source>
</evidence>
<dbReference type="GO" id="GO:0030658">
    <property type="term" value="C:transport vesicle membrane"/>
    <property type="evidence" value="ECO:0007669"/>
    <property type="project" value="UniProtKB-SubCell"/>
</dbReference>
<comment type="caution">
    <text evidence="8">The sequence shown here is derived from an EMBL/GenBank/DDBJ whole genome shotgun (WGS) entry which is preliminary data.</text>
</comment>
<keyword evidence="3" id="KW-0812">Transmembrane</keyword>
<evidence type="ECO:0000313" key="9">
    <source>
        <dbReference type="Proteomes" id="UP000187203"/>
    </source>
</evidence>
<evidence type="ECO:0000313" key="8">
    <source>
        <dbReference type="EMBL" id="OMO89286.1"/>
    </source>
</evidence>
<keyword evidence="7" id="KW-1003">Cell membrane</keyword>
<evidence type="ECO:0000256" key="6">
    <source>
        <dbReference type="ARBA" id="ARBA00023329"/>
    </source>
</evidence>
<proteinExistence type="inferred from homology"/>